<evidence type="ECO:0000256" key="1">
    <source>
        <dbReference type="SAM" id="MobiDB-lite"/>
    </source>
</evidence>
<proteinExistence type="predicted"/>
<reference evidence="2" key="1">
    <citation type="submission" date="2009-05" db="EMBL/GenBank/DDBJ databases">
        <authorList>
            <person name="Harkins D.M."/>
            <person name="DeShazer D."/>
            <person name="Woods D.E."/>
            <person name="Brinkac L.M."/>
            <person name="Brown K.A."/>
            <person name="Hung G.C."/>
            <person name="Tuanyok A."/>
            <person name="Zhang B."/>
            <person name="Nierman W.C."/>
        </authorList>
    </citation>
    <scope>NUCLEOTIDE SEQUENCE [LARGE SCALE GENOMIC DNA]</scope>
    <source>
        <strain evidence="2">1710a</strain>
    </source>
</reference>
<feature type="region of interest" description="Disordered" evidence="1">
    <location>
        <begin position="1"/>
        <end position="76"/>
    </location>
</feature>
<dbReference type="EMBL" id="CM000833">
    <property type="protein sequence ID" value="EET03247.1"/>
    <property type="molecule type" value="Genomic_DNA"/>
</dbReference>
<sequence>MRRRPSGAPDPIETSAVWASTAEHGRRAWRIRPRASRTDERAASAAPPAPAPCTIRGAPASIRADAASSQARQPIR</sequence>
<gene>
    <name evidence="2" type="ORF">BURPS1710A_A1240</name>
</gene>
<protein>
    <submittedName>
        <fullName evidence="2">Uncharacterized protein</fullName>
    </submittedName>
</protein>
<dbReference type="AlphaFoldDB" id="A0A0E1W0R9"/>
<name>A0A0E1W0R9_BURPE</name>
<accession>A0A0E1W0R9</accession>
<feature type="compositionally biased region" description="Polar residues" evidence="1">
    <location>
        <begin position="67"/>
        <end position="76"/>
    </location>
</feature>
<organism evidence="2">
    <name type="scientific">Burkholderia pseudomallei 1710a</name>
    <dbReference type="NCBI Taxonomy" id="320371"/>
    <lineage>
        <taxon>Bacteria</taxon>
        <taxon>Pseudomonadati</taxon>
        <taxon>Pseudomonadota</taxon>
        <taxon>Betaproteobacteria</taxon>
        <taxon>Burkholderiales</taxon>
        <taxon>Burkholderiaceae</taxon>
        <taxon>Burkholderia</taxon>
        <taxon>pseudomallei group</taxon>
    </lineage>
</organism>
<dbReference type="Proteomes" id="UP000001812">
    <property type="component" value="Chromosome II"/>
</dbReference>
<dbReference type="HOGENOM" id="CLU_2647543_0_0_4"/>
<evidence type="ECO:0000313" key="2">
    <source>
        <dbReference type="EMBL" id="EET03247.1"/>
    </source>
</evidence>